<dbReference type="PANTHER" id="PTHR43081:SF20">
    <property type="entry name" value="TWO-COMPONENT RESPONSE REGULATOR"/>
    <property type="match status" value="1"/>
</dbReference>
<evidence type="ECO:0000259" key="2">
    <source>
        <dbReference type="PROSITE" id="PS50110"/>
    </source>
</evidence>
<dbReference type="Gene3D" id="3.40.50.2300">
    <property type="match status" value="1"/>
</dbReference>
<dbReference type="PROSITE" id="PS50110">
    <property type="entry name" value="RESPONSE_REGULATORY"/>
    <property type="match status" value="1"/>
</dbReference>
<gene>
    <name evidence="4" type="ORF">EAS61_41190</name>
</gene>
<sequence>MRATILVVDDEPDLEALVLQKFRRQIREGTVHFMFARDGIEALQLLEQNPHVDLVVSDVKMPRMDGLSLLQKLQEAEDKKWTIIVSAYGDMSNIRTAMNRGAFDFLTKPIDFTDFERTIDKTLRHVEMMREFRRRQIQAERAHASLSRYFSPQLASRLAADVEGTGMEVCRRDVAAMFTDVTGFTATAERIAPEVLGTLLNEYMAGMTDIVFVHEGTVAKVMGDAIHILFNAPEDQPDHATRAIACAHDLDEWASDFRQRWKMRGVNFGITRIGAHAGPALVGNFGGSRFFDYTAHGDTINTAARLEAANKFLGTRICVSAAIAERAEDFQGRPIGDLVLRGRSEPLRAYEPLRPAAFKAPATAEYAEAFARLEAGDTAAIPAFAALVGMHAEDPLAGFHLKRLLNGARGVRMQLE</sequence>
<reference evidence="4 5" key="1">
    <citation type="submission" date="2018-11" db="EMBL/GenBank/DDBJ databases">
        <title>Bradyrhizobium sp. nov., isolated from effective nodules of peanut in China.</title>
        <authorList>
            <person name="Li Y."/>
        </authorList>
    </citation>
    <scope>NUCLEOTIDE SEQUENCE [LARGE SCALE GENOMIC DNA]</scope>
    <source>
        <strain evidence="4 5">CCBAU 51770</strain>
    </source>
</reference>
<feature type="domain" description="Response regulatory" evidence="2">
    <location>
        <begin position="4"/>
        <end position="123"/>
    </location>
</feature>
<evidence type="ECO:0000259" key="3">
    <source>
        <dbReference type="PROSITE" id="PS50125"/>
    </source>
</evidence>
<dbReference type="InterPro" id="IPR029787">
    <property type="entry name" value="Nucleotide_cyclase"/>
</dbReference>
<dbReference type="CDD" id="cd17536">
    <property type="entry name" value="REC_YesN-like"/>
    <property type="match status" value="1"/>
</dbReference>
<dbReference type="Pfam" id="PF00072">
    <property type="entry name" value="Response_reg"/>
    <property type="match status" value="1"/>
</dbReference>
<dbReference type="GO" id="GO:0006171">
    <property type="term" value="P:cAMP biosynthetic process"/>
    <property type="evidence" value="ECO:0007669"/>
    <property type="project" value="TreeGrafter"/>
</dbReference>
<dbReference type="PANTHER" id="PTHR43081">
    <property type="entry name" value="ADENYLATE CYCLASE, TERMINAL-DIFFERENTIATION SPECIFIC-RELATED"/>
    <property type="match status" value="1"/>
</dbReference>
<dbReference type="Pfam" id="PF00211">
    <property type="entry name" value="Guanylate_cyc"/>
    <property type="match status" value="1"/>
</dbReference>
<dbReference type="PROSITE" id="PS50125">
    <property type="entry name" value="GUANYLATE_CYCLASE_2"/>
    <property type="match status" value="1"/>
</dbReference>
<dbReference type="InterPro" id="IPR050697">
    <property type="entry name" value="Adenylyl/Guanylyl_Cyclase_3/4"/>
</dbReference>
<dbReference type="InterPro" id="IPR001789">
    <property type="entry name" value="Sig_transdc_resp-reg_receiver"/>
</dbReference>
<keyword evidence="1" id="KW-0597">Phosphoprotein</keyword>
<dbReference type="GO" id="GO:0000160">
    <property type="term" value="P:phosphorelay signal transduction system"/>
    <property type="evidence" value="ECO:0007669"/>
    <property type="project" value="InterPro"/>
</dbReference>
<dbReference type="SMART" id="SM00448">
    <property type="entry name" value="REC"/>
    <property type="match status" value="1"/>
</dbReference>
<evidence type="ECO:0000256" key="1">
    <source>
        <dbReference type="PROSITE-ProRule" id="PRU00169"/>
    </source>
</evidence>
<dbReference type="CDD" id="cd07302">
    <property type="entry name" value="CHD"/>
    <property type="match status" value="1"/>
</dbReference>
<protein>
    <submittedName>
        <fullName evidence="4">Adenylate/guanylate cyclase domain-containing response regulator</fullName>
    </submittedName>
</protein>
<evidence type="ECO:0000313" key="4">
    <source>
        <dbReference type="EMBL" id="RXG83720.1"/>
    </source>
</evidence>
<dbReference type="InterPro" id="IPR001054">
    <property type="entry name" value="A/G_cyclase"/>
</dbReference>
<feature type="domain" description="Guanylate cyclase" evidence="3">
    <location>
        <begin position="175"/>
        <end position="307"/>
    </location>
</feature>
<comment type="caution">
    <text evidence="4">The sequence shown here is derived from an EMBL/GenBank/DDBJ whole genome shotgun (WGS) entry which is preliminary data.</text>
</comment>
<dbReference type="Gene3D" id="3.30.70.1230">
    <property type="entry name" value="Nucleotide cyclase"/>
    <property type="match status" value="1"/>
</dbReference>
<name>A0A4Q0Q444_9BRAD</name>
<dbReference type="EMBL" id="RKMK01000099">
    <property type="protein sequence ID" value="RXG83720.1"/>
    <property type="molecule type" value="Genomic_DNA"/>
</dbReference>
<dbReference type="RefSeq" id="WP_128936358.1">
    <property type="nucleotide sequence ID" value="NZ_CP022221.1"/>
</dbReference>
<feature type="modified residue" description="4-aspartylphosphate" evidence="1">
    <location>
        <position position="58"/>
    </location>
</feature>
<accession>A0A4Q0Q444</accession>
<dbReference type="InterPro" id="IPR011006">
    <property type="entry name" value="CheY-like_superfamily"/>
</dbReference>
<proteinExistence type="predicted"/>
<dbReference type="GO" id="GO:0004016">
    <property type="term" value="F:adenylate cyclase activity"/>
    <property type="evidence" value="ECO:0007669"/>
    <property type="project" value="UniProtKB-ARBA"/>
</dbReference>
<evidence type="ECO:0000313" key="5">
    <source>
        <dbReference type="Proteomes" id="UP000290174"/>
    </source>
</evidence>
<dbReference type="AlphaFoldDB" id="A0A4Q0Q444"/>
<dbReference type="Proteomes" id="UP000290174">
    <property type="component" value="Unassembled WGS sequence"/>
</dbReference>
<dbReference type="SUPFAM" id="SSF52172">
    <property type="entry name" value="CheY-like"/>
    <property type="match status" value="1"/>
</dbReference>
<dbReference type="SUPFAM" id="SSF55073">
    <property type="entry name" value="Nucleotide cyclase"/>
    <property type="match status" value="1"/>
</dbReference>
<organism evidence="4 5">
    <name type="scientific">Bradyrhizobium zhanjiangense</name>
    <dbReference type="NCBI Taxonomy" id="1325107"/>
    <lineage>
        <taxon>Bacteria</taxon>
        <taxon>Pseudomonadati</taxon>
        <taxon>Pseudomonadota</taxon>
        <taxon>Alphaproteobacteria</taxon>
        <taxon>Hyphomicrobiales</taxon>
        <taxon>Nitrobacteraceae</taxon>
        <taxon>Bradyrhizobium</taxon>
    </lineage>
</organism>
<dbReference type="SMART" id="SM00044">
    <property type="entry name" value="CYCc"/>
    <property type="match status" value="1"/>
</dbReference>